<keyword evidence="3" id="KW-0812">Transmembrane</keyword>
<keyword evidence="1" id="KW-0040">ANK repeat</keyword>
<dbReference type="EMBL" id="HBIJ01004999">
    <property type="protein sequence ID" value="CAE0362772.1"/>
    <property type="molecule type" value="Transcribed_RNA"/>
</dbReference>
<feature type="compositionally biased region" description="Basic residues" evidence="2">
    <location>
        <begin position="1148"/>
        <end position="1165"/>
    </location>
</feature>
<name>A0A6S8APA7_9STRA</name>
<gene>
    <name evidence="5" type="ORF">ALAG00032_LOCUS3513</name>
    <name evidence="6" type="ORF">ALAG00032_LOCUS3515</name>
    <name evidence="7" type="ORF">ALAG00032_LOCUS3518</name>
</gene>
<feature type="transmembrane region" description="Helical" evidence="3">
    <location>
        <begin position="32"/>
        <end position="51"/>
    </location>
</feature>
<dbReference type="EMBL" id="HBIJ01005001">
    <property type="protein sequence ID" value="CAE0362774.1"/>
    <property type="molecule type" value="Transcribed_RNA"/>
</dbReference>
<dbReference type="InterPro" id="IPR003347">
    <property type="entry name" value="JmjC_dom"/>
</dbReference>
<dbReference type="PANTHER" id="PTHR15723:SF0">
    <property type="entry name" value="CARBOHYDRATE SULFOTRANSFERASE 15"/>
    <property type="match status" value="1"/>
</dbReference>
<organism evidence="6">
    <name type="scientific">Aureoumbra lagunensis</name>
    <dbReference type="NCBI Taxonomy" id="44058"/>
    <lineage>
        <taxon>Eukaryota</taxon>
        <taxon>Sar</taxon>
        <taxon>Stramenopiles</taxon>
        <taxon>Ochrophyta</taxon>
        <taxon>Pelagophyceae</taxon>
        <taxon>Pelagomonadales</taxon>
        <taxon>Aureoumbra</taxon>
    </lineage>
</organism>
<accession>A0A6S8APA7</accession>
<protein>
    <recommendedName>
        <fullName evidence="4">JmjC domain-containing protein</fullName>
    </recommendedName>
</protein>
<dbReference type="SUPFAM" id="SSF48403">
    <property type="entry name" value="Ankyrin repeat"/>
    <property type="match status" value="1"/>
</dbReference>
<dbReference type="PROSITE" id="PS50088">
    <property type="entry name" value="ANK_REPEAT"/>
    <property type="match status" value="1"/>
</dbReference>
<dbReference type="Gene3D" id="2.60.120.650">
    <property type="entry name" value="Cupin"/>
    <property type="match status" value="1"/>
</dbReference>
<dbReference type="GO" id="GO:0019319">
    <property type="term" value="P:hexose biosynthetic process"/>
    <property type="evidence" value="ECO:0007669"/>
    <property type="project" value="TreeGrafter"/>
</dbReference>
<dbReference type="Gene3D" id="1.25.40.20">
    <property type="entry name" value="Ankyrin repeat-containing domain"/>
    <property type="match status" value="1"/>
</dbReference>
<dbReference type="PROSITE" id="PS50297">
    <property type="entry name" value="ANK_REP_REGION"/>
    <property type="match status" value="1"/>
</dbReference>
<evidence type="ECO:0000259" key="4">
    <source>
        <dbReference type="PROSITE" id="PS51184"/>
    </source>
</evidence>
<dbReference type="InterPro" id="IPR027417">
    <property type="entry name" value="P-loop_NTPase"/>
</dbReference>
<dbReference type="InterPro" id="IPR002110">
    <property type="entry name" value="Ankyrin_rpt"/>
</dbReference>
<dbReference type="PROSITE" id="PS51184">
    <property type="entry name" value="JMJC"/>
    <property type="match status" value="1"/>
</dbReference>
<dbReference type="SMART" id="SM00558">
    <property type="entry name" value="JmjC"/>
    <property type="match status" value="1"/>
</dbReference>
<reference evidence="6" key="1">
    <citation type="submission" date="2021-01" db="EMBL/GenBank/DDBJ databases">
        <authorList>
            <person name="Corre E."/>
            <person name="Pelletier E."/>
            <person name="Niang G."/>
            <person name="Scheremetjew M."/>
            <person name="Finn R."/>
            <person name="Kale V."/>
            <person name="Holt S."/>
            <person name="Cochrane G."/>
            <person name="Meng A."/>
            <person name="Brown T."/>
            <person name="Cohen L."/>
        </authorList>
    </citation>
    <scope>NUCLEOTIDE SEQUENCE</scope>
    <source>
        <strain evidence="6">CCMP1510</strain>
    </source>
</reference>
<dbReference type="EMBL" id="HBIJ01005004">
    <property type="protein sequence ID" value="CAE0362777.1"/>
    <property type="molecule type" value="Transcribed_RNA"/>
</dbReference>
<dbReference type="SUPFAM" id="SSF52540">
    <property type="entry name" value="P-loop containing nucleoside triphosphate hydrolases"/>
    <property type="match status" value="1"/>
</dbReference>
<evidence type="ECO:0000256" key="1">
    <source>
        <dbReference type="PROSITE-ProRule" id="PRU00023"/>
    </source>
</evidence>
<proteinExistence type="predicted"/>
<feature type="region of interest" description="Disordered" evidence="2">
    <location>
        <begin position="1142"/>
        <end position="1165"/>
    </location>
</feature>
<evidence type="ECO:0000313" key="6">
    <source>
        <dbReference type="EMBL" id="CAE0362774.1"/>
    </source>
</evidence>
<evidence type="ECO:0000313" key="5">
    <source>
        <dbReference type="EMBL" id="CAE0362772.1"/>
    </source>
</evidence>
<sequence>MLHSRRVRSVEEEPIPLDRRTHPRSKRRRQRIVGIACLFVDLVSICIGLWLFRKRMLWSSLRLCAESVAGFSLLRARRIRGKPPSSFSVIAFHSVIIFEIGRVISTQEDNFRHIHSEKDESQDEFLVGKHLGYSDEVNIGFTAEFERSVVFNHHQLIAEANLFQFDSRARRSNCWYSKDEDIFHCLPGAYILGMPKSGSSELWERLVKSGALRAKRKETRFFTRGEFGRPRTGYLDNSTSLTDFARAHREASKSIETEIRVKGFSDGVVLDGGPHTLWWSAQAHDGTDSGAASVPAIFFQISPLRHSFFFVTLTEPGRRAYSDYWFLAEDGVVRPDSEVANAKSPHDFDSKMAHDCKALVLCFDKWNLNVEISNKDKLISGKWTMRAIQICAMDRFHFAQNGRGRVALGLYAAFLQRWLDVGFGLNQFAILRLEDNFSQLPSALERIGLAANFYTDMDEKHKANFARSARPPMLASTARRLRAFFAPHNRALTSMLNDDRFLWHDAHPNFWFNVTGRSSVENERTAPLQNKKKPRVDALAPGDSWRPSDQMINNENEYKERVEEFEHTKEGLLHYAATGMRAKLNNFQADTSELNAAVLMAAMRGDADTVAEILDAGANVNAIPTEERGITPLHAACLAMAWADSMRDSLIFRMLKGEPSPLDMTLNQSEAGRALIENRPTTSVGAVQVRAGLRESVMHTISILLSNGADVNAVDTQGRIPLHYCAQAGFPIDALIAAGANISAIESVHGFTPAHMAAIWGQRDIVQTLQKAGADCSSSLDFHGHSAIDLLFTPVLNFEDNTQENPEPPTAGGWTAKSVFNASLHGRCDLETVDADVNASELYFRFISRNMPVRIRGLASRSRWPLAFEAFSASELLAKHGDTEVTVSAIPYAKKFNSAAGARGSFLKSFIHELLGLDNDQFPLLRSSDNSSAQEESSELPWYVFRGHPVAQLTKEPDPDWLVPPERVPPPPAIYKAFAMASRFVNKEHTAKGEESTGQDNEDIPADPGDRFWPFVNIQFAVGGPGSGAPMHFHNTAWNALIYGTKFWIIYPPAFNVMSNQHIRYWEAKDRLQAELNPYAPQPKPFHCLQRQGDVLIVPELWGHGVINLHTSIAVATEVKQSQFRAPLPRAFRRIQSFHRSALPSAHRDKRKTADKKRRGNMRKY</sequence>
<dbReference type="AlphaFoldDB" id="A0A6S8APA7"/>
<feature type="repeat" description="ANK" evidence="1">
    <location>
        <begin position="749"/>
        <end position="781"/>
    </location>
</feature>
<evidence type="ECO:0000256" key="2">
    <source>
        <dbReference type="SAM" id="MobiDB-lite"/>
    </source>
</evidence>
<dbReference type="InterPro" id="IPR036770">
    <property type="entry name" value="Ankyrin_rpt-contain_sf"/>
</dbReference>
<dbReference type="GO" id="GO:0050659">
    <property type="term" value="F:N-acetylgalactosamine 4-sulfate 6-O-sulfotransferase activity"/>
    <property type="evidence" value="ECO:0007669"/>
    <property type="project" value="TreeGrafter"/>
</dbReference>
<evidence type="ECO:0000256" key="3">
    <source>
        <dbReference type="SAM" id="Phobius"/>
    </source>
</evidence>
<dbReference type="Pfam" id="PF12796">
    <property type="entry name" value="Ank_2"/>
    <property type="match status" value="1"/>
</dbReference>
<keyword evidence="3" id="KW-0472">Membrane</keyword>
<dbReference type="SUPFAM" id="SSF51197">
    <property type="entry name" value="Clavaminate synthase-like"/>
    <property type="match status" value="1"/>
</dbReference>
<dbReference type="PANTHER" id="PTHR15723">
    <property type="entry name" value="CARBOHYDRATE SULFOTRANSFERASE 15"/>
    <property type="match status" value="1"/>
</dbReference>
<keyword evidence="3" id="KW-1133">Transmembrane helix</keyword>
<evidence type="ECO:0000313" key="7">
    <source>
        <dbReference type="EMBL" id="CAE0362777.1"/>
    </source>
</evidence>
<dbReference type="SMART" id="SM00248">
    <property type="entry name" value="ANK"/>
    <property type="match status" value="4"/>
</dbReference>
<dbReference type="InterPro" id="IPR052654">
    <property type="entry name" value="CS_Sulfotransferase"/>
</dbReference>
<dbReference type="Gene3D" id="3.40.50.300">
    <property type="entry name" value="P-loop containing nucleotide triphosphate hydrolases"/>
    <property type="match status" value="1"/>
</dbReference>
<feature type="domain" description="JmjC" evidence="4">
    <location>
        <begin position="993"/>
        <end position="1136"/>
    </location>
</feature>